<evidence type="ECO:0000259" key="2">
    <source>
        <dbReference type="SMART" id="SM00422"/>
    </source>
</evidence>
<accession>A0A7W7WCH3</accession>
<dbReference type="GO" id="GO:0006355">
    <property type="term" value="P:regulation of DNA-templated transcription"/>
    <property type="evidence" value="ECO:0007669"/>
    <property type="project" value="InterPro"/>
</dbReference>
<feature type="compositionally biased region" description="Pro residues" evidence="1">
    <location>
        <begin position="152"/>
        <end position="170"/>
    </location>
</feature>
<organism evidence="3 4">
    <name type="scientific">Streptosporangium album</name>
    <dbReference type="NCBI Taxonomy" id="47479"/>
    <lineage>
        <taxon>Bacteria</taxon>
        <taxon>Bacillati</taxon>
        <taxon>Actinomycetota</taxon>
        <taxon>Actinomycetes</taxon>
        <taxon>Streptosporangiales</taxon>
        <taxon>Streptosporangiaceae</taxon>
        <taxon>Streptosporangium</taxon>
    </lineage>
</organism>
<dbReference type="InterPro" id="IPR009061">
    <property type="entry name" value="DNA-bd_dom_put_sf"/>
</dbReference>
<dbReference type="Proteomes" id="UP000534286">
    <property type="component" value="Unassembled WGS sequence"/>
</dbReference>
<gene>
    <name evidence="3" type="ORF">FHR32_005702</name>
</gene>
<dbReference type="RefSeq" id="WP_246467450.1">
    <property type="nucleotide sequence ID" value="NZ_BAABEK010000088.1"/>
</dbReference>
<dbReference type="SMART" id="SM00422">
    <property type="entry name" value="HTH_MERR"/>
    <property type="match status" value="1"/>
</dbReference>
<evidence type="ECO:0000313" key="3">
    <source>
        <dbReference type="EMBL" id="MBB4941325.1"/>
    </source>
</evidence>
<dbReference type="SUPFAM" id="SSF46955">
    <property type="entry name" value="Putative DNA-binding domain"/>
    <property type="match status" value="1"/>
</dbReference>
<keyword evidence="3" id="KW-0238">DNA-binding</keyword>
<feature type="region of interest" description="Disordered" evidence="1">
    <location>
        <begin position="118"/>
        <end position="172"/>
    </location>
</feature>
<evidence type="ECO:0000313" key="4">
    <source>
        <dbReference type="Proteomes" id="UP000534286"/>
    </source>
</evidence>
<dbReference type="Pfam" id="PF13411">
    <property type="entry name" value="MerR_1"/>
    <property type="match status" value="1"/>
</dbReference>
<dbReference type="Gene3D" id="1.10.1660.10">
    <property type="match status" value="1"/>
</dbReference>
<evidence type="ECO:0000256" key="1">
    <source>
        <dbReference type="SAM" id="MobiDB-lite"/>
    </source>
</evidence>
<dbReference type="AlphaFoldDB" id="A0A7W7WCH3"/>
<comment type="caution">
    <text evidence="3">The sequence shown here is derived from an EMBL/GenBank/DDBJ whole genome shotgun (WGS) entry which is preliminary data.</text>
</comment>
<sequence>MEWTIGELAERASAALAPTAQLNGRVRDMPTERLIRWYSTIGLLDPPSARRGRVALYGRRHLLQLIAVKRRQADGRTIAEIQAELAGAGDQILESISSLPAPPAEPPAPRATRPRFWAEPAASSSATAQAGPLMPRPAAPQAGAPTRATSPGPAPSRPPASPPVTPPPSHAPAVIVHGVRLATGVTLLLDGDGRTPSPESLAEIAAASGVLLAVLRKHDLAPAEGKSS</sequence>
<protein>
    <submittedName>
        <fullName evidence="3">DNA-binding transcriptional MerR regulator</fullName>
    </submittedName>
</protein>
<dbReference type="InterPro" id="IPR000551">
    <property type="entry name" value="MerR-type_HTH_dom"/>
</dbReference>
<feature type="domain" description="HTH merR-type" evidence="2">
    <location>
        <begin position="3"/>
        <end position="88"/>
    </location>
</feature>
<reference evidence="3 4" key="1">
    <citation type="submission" date="2020-08" db="EMBL/GenBank/DDBJ databases">
        <title>Sequencing the genomes of 1000 actinobacteria strains.</title>
        <authorList>
            <person name="Klenk H.-P."/>
        </authorList>
    </citation>
    <scope>NUCLEOTIDE SEQUENCE [LARGE SCALE GENOMIC DNA]</scope>
    <source>
        <strain evidence="3 4">DSM 43023</strain>
    </source>
</reference>
<keyword evidence="4" id="KW-1185">Reference proteome</keyword>
<dbReference type="GO" id="GO:0003677">
    <property type="term" value="F:DNA binding"/>
    <property type="evidence" value="ECO:0007669"/>
    <property type="project" value="UniProtKB-KW"/>
</dbReference>
<proteinExistence type="predicted"/>
<name>A0A7W7WCH3_9ACTN</name>
<dbReference type="EMBL" id="JACHJU010000002">
    <property type="protein sequence ID" value="MBB4941325.1"/>
    <property type="molecule type" value="Genomic_DNA"/>
</dbReference>